<comment type="caution">
    <text evidence="2">The sequence shown here is derived from an EMBL/GenBank/DDBJ whole genome shotgun (WGS) entry which is preliminary data.</text>
</comment>
<organism evidence="2 3">
    <name type="scientific">Eucalyptus globulus</name>
    <name type="common">Tasmanian blue gum</name>
    <dbReference type="NCBI Taxonomy" id="34317"/>
    <lineage>
        <taxon>Eukaryota</taxon>
        <taxon>Viridiplantae</taxon>
        <taxon>Streptophyta</taxon>
        <taxon>Embryophyta</taxon>
        <taxon>Tracheophyta</taxon>
        <taxon>Spermatophyta</taxon>
        <taxon>Magnoliopsida</taxon>
        <taxon>eudicotyledons</taxon>
        <taxon>Gunneridae</taxon>
        <taxon>Pentapetalae</taxon>
        <taxon>rosids</taxon>
        <taxon>malvids</taxon>
        <taxon>Myrtales</taxon>
        <taxon>Myrtaceae</taxon>
        <taxon>Myrtoideae</taxon>
        <taxon>Eucalypteae</taxon>
        <taxon>Eucalyptus</taxon>
    </lineage>
</organism>
<evidence type="ECO:0000313" key="2">
    <source>
        <dbReference type="EMBL" id="KAL3751885.1"/>
    </source>
</evidence>
<protein>
    <submittedName>
        <fullName evidence="2">Uncharacterized protein</fullName>
    </submittedName>
</protein>
<keyword evidence="3" id="KW-1185">Reference proteome</keyword>
<reference evidence="2 3" key="1">
    <citation type="submission" date="2024-11" db="EMBL/GenBank/DDBJ databases">
        <title>Chromosome-level genome assembly of Eucalyptus globulus Labill. provides insights into its genome evolution.</title>
        <authorList>
            <person name="Li X."/>
        </authorList>
    </citation>
    <scope>NUCLEOTIDE SEQUENCE [LARGE SCALE GENOMIC DNA]</scope>
    <source>
        <strain evidence="2">CL2024</strain>
        <tissue evidence="2">Fresh tender leaves</tissue>
    </source>
</reference>
<evidence type="ECO:0000313" key="3">
    <source>
        <dbReference type="Proteomes" id="UP001634007"/>
    </source>
</evidence>
<name>A0ABD3LJE0_EUCGL</name>
<dbReference type="EMBL" id="JBJKBG010000002">
    <property type="protein sequence ID" value="KAL3751885.1"/>
    <property type="molecule type" value="Genomic_DNA"/>
</dbReference>
<dbReference type="AlphaFoldDB" id="A0ABD3LJE0"/>
<gene>
    <name evidence="2" type="ORF">ACJRO7_012678</name>
</gene>
<sequence>EAARGGGGDAVVRAWAAWVDTGAFRGLLVRAVRGVTVGVGWRVLAASTGGAGAGYGCRSQGRWRAGQRGGDGLGTRRKEEGFWRDDGPLRAPSGLQR</sequence>
<feature type="non-terminal residue" evidence="2">
    <location>
        <position position="1"/>
    </location>
</feature>
<feature type="compositionally biased region" description="Basic and acidic residues" evidence="1">
    <location>
        <begin position="74"/>
        <end position="88"/>
    </location>
</feature>
<evidence type="ECO:0000256" key="1">
    <source>
        <dbReference type="SAM" id="MobiDB-lite"/>
    </source>
</evidence>
<feature type="region of interest" description="Disordered" evidence="1">
    <location>
        <begin position="65"/>
        <end position="97"/>
    </location>
</feature>
<proteinExistence type="predicted"/>
<dbReference type="Proteomes" id="UP001634007">
    <property type="component" value="Unassembled WGS sequence"/>
</dbReference>
<accession>A0ABD3LJE0</accession>